<dbReference type="SUPFAM" id="SSF56801">
    <property type="entry name" value="Acetyl-CoA synthetase-like"/>
    <property type="match status" value="1"/>
</dbReference>
<dbReference type="InterPro" id="IPR042099">
    <property type="entry name" value="ANL_N_sf"/>
</dbReference>
<dbReference type="PANTHER" id="PTHR43272:SF83">
    <property type="entry name" value="ACYL-COA SYNTHETASE LONG-CHAIN, ISOFORM J"/>
    <property type="match status" value="1"/>
</dbReference>
<organism evidence="8 9">
    <name type="scientific">Madurella mycetomatis</name>
    <dbReference type="NCBI Taxonomy" id="100816"/>
    <lineage>
        <taxon>Eukaryota</taxon>
        <taxon>Fungi</taxon>
        <taxon>Dikarya</taxon>
        <taxon>Ascomycota</taxon>
        <taxon>Pezizomycotina</taxon>
        <taxon>Sordariomycetes</taxon>
        <taxon>Sordariomycetidae</taxon>
        <taxon>Sordariales</taxon>
        <taxon>Sordariales incertae sedis</taxon>
        <taxon>Madurella</taxon>
    </lineage>
</organism>
<evidence type="ECO:0000256" key="1">
    <source>
        <dbReference type="ARBA" id="ARBA00006432"/>
    </source>
</evidence>
<dbReference type="InterPro" id="IPR000873">
    <property type="entry name" value="AMP-dep_synth/lig_dom"/>
</dbReference>
<dbReference type="GO" id="GO:0005524">
    <property type="term" value="F:ATP binding"/>
    <property type="evidence" value="ECO:0007669"/>
    <property type="project" value="UniProtKB-KW"/>
</dbReference>
<dbReference type="AlphaFoldDB" id="A0A175WI50"/>
<dbReference type="InterPro" id="IPR020845">
    <property type="entry name" value="AMP-binding_CS"/>
</dbReference>
<comment type="caution">
    <text evidence="8">The sequence shown here is derived from an EMBL/GenBank/DDBJ whole genome shotgun (WGS) entry which is preliminary data.</text>
</comment>
<evidence type="ECO:0000313" key="9">
    <source>
        <dbReference type="Proteomes" id="UP000078237"/>
    </source>
</evidence>
<dbReference type="GO" id="GO:0035336">
    <property type="term" value="P:long-chain fatty-acyl-CoA metabolic process"/>
    <property type="evidence" value="ECO:0007669"/>
    <property type="project" value="TreeGrafter"/>
</dbReference>
<protein>
    <submittedName>
        <fullName evidence="8">Long-chain-fatty-acid--CoA ligase 1</fullName>
    </submittedName>
</protein>
<dbReference type="Gene3D" id="3.40.50.12780">
    <property type="entry name" value="N-terminal domain of ligase-like"/>
    <property type="match status" value="1"/>
</dbReference>
<dbReference type="GO" id="GO:0005811">
    <property type="term" value="C:lipid droplet"/>
    <property type="evidence" value="ECO:0007669"/>
    <property type="project" value="TreeGrafter"/>
</dbReference>
<evidence type="ECO:0000256" key="6">
    <source>
        <dbReference type="SAM" id="MobiDB-lite"/>
    </source>
</evidence>
<evidence type="ECO:0000256" key="3">
    <source>
        <dbReference type="ARBA" id="ARBA00022741"/>
    </source>
</evidence>
<proteinExistence type="inferred from homology"/>
<comment type="catalytic activity">
    <reaction evidence="5">
        <text>a long-chain fatty acid + ATP + CoA = a long-chain fatty acyl-CoA + AMP + diphosphate</text>
        <dbReference type="Rhea" id="RHEA:15421"/>
        <dbReference type="ChEBI" id="CHEBI:30616"/>
        <dbReference type="ChEBI" id="CHEBI:33019"/>
        <dbReference type="ChEBI" id="CHEBI:57287"/>
        <dbReference type="ChEBI" id="CHEBI:57560"/>
        <dbReference type="ChEBI" id="CHEBI:83139"/>
        <dbReference type="ChEBI" id="CHEBI:456215"/>
        <dbReference type="EC" id="6.2.1.3"/>
    </reaction>
</comment>
<keyword evidence="9" id="KW-1185">Reference proteome</keyword>
<dbReference type="GO" id="GO:0005886">
    <property type="term" value="C:plasma membrane"/>
    <property type="evidence" value="ECO:0007669"/>
    <property type="project" value="TreeGrafter"/>
</dbReference>
<evidence type="ECO:0000313" key="8">
    <source>
        <dbReference type="EMBL" id="KXX83265.1"/>
    </source>
</evidence>
<feature type="domain" description="AMP-dependent synthetase/ligase" evidence="7">
    <location>
        <begin position="87"/>
        <end position="513"/>
    </location>
</feature>
<keyword evidence="4" id="KW-0067">ATP-binding</keyword>
<evidence type="ECO:0000259" key="7">
    <source>
        <dbReference type="Pfam" id="PF00501"/>
    </source>
</evidence>
<dbReference type="OrthoDB" id="1700726at2759"/>
<reference evidence="8 9" key="1">
    <citation type="journal article" date="2016" name="Genome Announc.">
        <title>Genome Sequence of Madurella mycetomatis mm55, Isolated from a Human Mycetoma Case in Sudan.</title>
        <authorList>
            <person name="Smit S."/>
            <person name="Derks M.F."/>
            <person name="Bervoets S."/>
            <person name="Fahal A."/>
            <person name="van Leeuwen W."/>
            <person name="van Belkum A."/>
            <person name="van de Sande W.W."/>
        </authorList>
    </citation>
    <scope>NUCLEOTIDE SEQUENCE [LARGE SCALE GENOMIC DNA]</scope>
    <source>
        <strain evidence="9">mm55</strain>
    </source>
</reference>
<evidence type="ECO:0000256" key="2">
    <source>
        <dbReference type="ARBA" id="ARBA00022598"/>
    </source>
</evidence>
<dbReference type="STRING" id="100816.A0A175WI50"/>
<dbReference type="GO" id="GO:0004467">
    <property type="term" value="F:long-chain fatty acid-CoA ligase activity"/>
    <property type="evidence" value="ECO:0007669"/>
    <property type="project" value="UniProtKB-EC"/>
</dbReference>
<name>A0A175WI50_9PEZI</name>
<dbReference type="PANTHER" id="PTHR43272">
    <property type="entry name" value="LONG-CHAIN-FATTY-ACID--COA LIGASE"/>
    <property type="match status" value="1"/>
</dbReference>
<dbReference type="VEuPathDB" id="FungiDB:MMYC01_200212"/>
<comment type="similarity">
    <text evidence="1">Belongs to the ATP-dependent AMP-binding enzyme family.</text>
</comment>
<keyword evidence="3" id="KW-0547">Nucleotide-binding</keyword>
<evidence type="ECO:0000256" key="5">
    <source>
        <dbReference type="ARBA" id="ARBA00036813"/>
    </source>
</evidence>
<feature type="region of interest" description="Disordered" evidence="6">
    <location>
        <begin position="1"/>
        <end position="49"/>
    </location>
</feature>
<dbReference type="Proteomes" id="UP000078237">
    <property type="component" value="Unassembled WGS sequence"/>
</dbReference>
<evidence type="ECO:0000256" key="4">
    <source>
        <dbReference type="ARBA" id="ARBA00022840"/>
    </source>
</evidence>
<dbReference type="PROSITE" id="PS00455">
    <property type="entry name" value="AMP_BINDING"/>
    <property type="match status" value="1"/>
</dbReference>
<accession>A0A175WI50</accession>
<sequence length="693" mass="74718">MPPTSGKLQPCISTKHRRPPFSIESPDAPHVPGETKPRRNSRLVGKTGLLSGPNDRVQTAYDVVTWAAEVFGDKHAFGTRRSGVGKGALPGDSLYNYTTYREYQALVHEVGSGLRALGLGKADKILIYAATSPQWLAVAHGASSQSMTFVTAYEALGPAALEHSLESTGAKAIFVDQQLCPKVVSALTSNALPRVRAVVYNNPSTGPAAADSAWATSLLELKETCSQLRVLSFTELCDAGRSQVAEPVPPNREDLCAIYYTSGSTGIPKGVPVKQKAVAAAVAGLDSVIGDYLSPTDSFLAYLPLAHVLEFAFENSCLFWGVTMGYGSARTLLDSATPTGTLSKGDLRAFQPTFMIGVPAIWERIKKAILSKINDAGLVQRAAFWTWLRAKETWITRGLPGTDVIDATVFSGAGEVVGSRLRFAMSGGGPVAESTQYFLSMVLAPLVNGYGLTETMAMGGLMDPQEWHTGSLGSIPASIEMKLVDYAEAGYLSSNNPPQGEIWIRGDSVMEGYCDNDEDTRNTMAPDGWLRTGDIGQWEPNGHFRIIDRKKNLVKTLNGEYIALEKLESIYRSATLVANICIHASPQRTKPIAIIIPSPLALKQLAAQYDLDATVEISELTQQPDIVSDVLQQLKHIAKEAGLASIETVEAVVLVNDAEWSPQNGLTTAVGKLNRRGILTRYKEYIDRANGEN</sequence>
<dbReference type="GO" id="GO:0005783">
    <property type="term" value="C:endoplasmic reticulum"/>
    <property type="evidence" value="ECO:0007669"/>
    <property type="project" value="TreeGrafter"/>
</dbReference>
<keyword evidence="2 8" id="KW-0436">Ligase</keyword>
<gene>
    <name evidence="8" type="ORF">MMYC01_200212</name>
</gene>
<dbReference type="EMBL" id="LCTW02000002">
    <property type="protein sequence ID" value="KXX83265.1"/>
    <property type="molecule type" value="Genomic_DNA"/>
</dbReference>
<dbReference type="Pfam" id="PF00501">
    <property type="entry name" value="AMP-binding"/>
    <property type="match status" value="1"/>
</dbReference>